<dbReference type="RefSeq" id="WP_223174154.1">
    <property type="nucleotide sequence ID" value="NZ_BAAADP010000001.1"/>
</dbReference>
<accession>A0A1I2Z2V8</accession>
<organism evidence="2 3">
    <name type="scientific">Halorubrum aquaticum</name>
    <dbReference type="NCBI Taxonomy" id="387340"/>
    <lineage>
        <taxon>Archaea</taxon>
        <taxon>Methanobacteriati</taxon>
        <taxon>Methanobacteriota</taxon>
        <taxon>Stenosarchaea group</taxon>
        <taxon>Halobacteria</taxon>
        <taxon>Halobacteriales</taxon>
        <taxon>Haloferacaceae</taxon>
        <taxon>Halorubrum</taxon>
    </lineage>
</organism>
<keyword evidence="3" id="KW-1185">Reference proteome</keyword>
<feature type="region of interest" description="Disordered" evidence="1">
    <location>
        <begin position="81"/>
        <end position="105"/>
    </location>
</feature>
<evidence type="ECO:0000313" key="3">
    <source>
        <dbReference type="Proteomes" id="UP000323537"/>
    </source>
</evidence>
<feature type="region of interest" description="Disordered" evidence="1">
    <location>
        <begin position="487"/>
        <end position="506"/>
    </location>
</feature>
<protein>
    <submittedName>
        <fullName evidence="2">SipW-cognate class signal peptide</fullName>
    </submittedName>
</protein>
<reference evidence="2 3" key="1">
    <citation type="submission" date="2016-10" db="EMBL/GenBank/DDBJ databases">
        <authorList>
            <person name="Varghese N."/>
            <person name="Submissions S."/>
        </authorList>
    </citation>
    <scope>NUCLEOTIDE SEQUENCE [LARGE SCALE GENOMIC DNA]</scope>
    <source>
        <strain evidence="2 3">CGMCC 1.6377</strain>
    </source>
</reference>
<proteinExistence type="predicted"/>
<dbReference type="PROSITE" id="PS51318">
    <property type="entry name" value="TAT"/>
    <property type="match status" value="1"/>
</dbReference>
<dbReference type="AlphaFoldDB" id="A0A1I2Z2V8"/>
<dbReference type="InterPro" id="IPR006311">
    <property type="entry name" value="TAT_signal"/>
</dbReference>
<evidence type="ECO:0000313" key="2">
    <source>
        <dbReference type="EMBL" id="SFH31836.1"/>
    </source>
</evidence>
<sequence length="506" mass="53915">MSDKSGLKISRRKALAGIGGIGVASAGAGLGTSAYFSDTESFEDNAITAGELDLKVDWQQTYDGPEDDSFPAYGAAGYPWVNAHPDEGEGNDPNGIQSLDSDQYDSVPDDGVVTYEDYGANIQSYLTCETLDHDYDFGPNESLIELQDVKPGDSGEITFSYHLCDNPGFVFFCADLIEAGEGGNPEPEENHSDDTGPADETVTDPTGGDEIELLDAIRVQTWYDIDCDNEFDIVEDPLVGSQPTSLRNFLSAFEDAENDNCVLLDPTAYPGISTPGSEKDCVELGGVEFTADGFNVIGDGQVIRVEPGASGDPNDNLQVWVNLVDPTNGENVIIKFGEMEVIGGYVETYGDGDLTNVTQFDWDVIEPPSAGGNVVVGNHGNADGQEFVSSDVGMCESVLTDAGGDTSTADLVGNACSRGENDVGPMDMDAVTSFELSYCAPGSGESRPFPDEVTFCLGFEWTLPESVGNEIQSDYVNFDLGFYTEQARHNDTPGSTLRDDANSTGT</sequence>
<feature type="region of interest" description="Disordered" evidence="1">
    <location>
        <begin position="180"/>
        <end position="208"/>
    </location>
</feature>
<dbReference type="EMBL" id="FOPZ01000001">
    <property type="protein sequence ID" value="SFH31836.1"/>
    <property type="molecule type" value="Genomic_DNA"/>
</dbReference>
<name>A0A1I2Z2V8_9EURY</name>
<evidence type="ECO:0000256" key="1">
    <source>
        <dbReference type="SAM" id="MobiDB-lite"/>
    </source>
</evidence>
<dbReference type="Proteomes" id="UP000323537">
    <property type="component" value="Unassembled WGS sequence"/>
</dbReference>
<dbReference type="InterPro" id="IPR023833">
    <property type="entry name" value="Signal_pept_SipW-depend-type"/>
</dbReference>
<gene>
    <name evidence="2" type="ORF">SAMN04488066_101144</name>
</gene>
<dbReference type="NCBIfam" id="TIGR04088">
    <property type="entry name" value="cognate_SipW"/>
    <property type="match status" value="1"/>
</dbReference>